<organism evidence="1 2">
    <name type="scientific">Acanthoscelides obtectus</name>
    <name type="common">Bean weevil</name>
    <name type="synonym">Bruchus obtectus</name>
    <dbReference type="NCBI Taxonomy" id="200917"/>
    <lineage>
        <taxon>Eukaryota</taxon>
        <taxon>Metazoa</taxon>
        <taxon>Ecdysozoa</taxon>
        <taxon>Arthropoda</taxon>
        <taxon>Hexapoda</taxon>
        <taxon>Insecta</taxon>
        <taxon>Pterygota</taxon>
        <taxon>Neoptera</taxon>
        <taxon>Endopterygota</taxon>
        <taxon>Coleoptera</taxon>
        <taxon>Polyphaga</taxon>
        <taxon>Cucujiformia</taxon>
        <taxon>Chrysomeloidea</taxon>
        <taxon>Chrysomelidae</taxon>
        <taxon>Bruchinae</taxon>
        <taxon>Bruchini</taxon>
        <taxon>Acanthoscelides</taxon>
    </lineage>
</organism>
<dbReference type="Proteomes" id="UP001152888">
    <property type="component" value="Unassembled WGS sequence"/>
</dbReference>
<comment type="caution">
    <text evidence="1">The sequence shown here is derived from an EMBL/GenBank/DDBJ whole genome shotgun (WGS) entry which is preliminary data.</text>
</comment>
<name>A0A9P0Q152_ACAOB</name>
<keyword evidence="2" id="KW-1185">Reference proteome</keyword>
<evidence type="ECO:0000313" key="2">
    <source>
        <dbReference type="Proteomes" id="UP001152888"/>
    </source>
</evidence>
<gene>
    <name evidence="1" type="ORF">ACAOBT_LOCUS29249</name>
</gene>
<reference evidence="1" key="1">
    <citation type="submission" date="2022-03" db="EMBL/GenBank/DDBJ databases">
        <authorList>
            <person name="Sayadi A."/>
        </authorList>
    </citation>
    <scope>NUCLEOTIDE SEQUENCE</scope>
</reference>
<sequence length="40" mass="4800">MLRQKTNDRSYIQQISTSVHTCYHMKLRNERSTAFVRNSV</sequence>
<proteinExistence type="predicted"/>
<dbReference type="EMBL" id="CAKOFQ010007704">
    <property type="protein sequence ID" value="CAH2006713.1"/>
    <property type="molecule type" value="Genomic_DNA"/>
</dbReference>
<accession>A0A9P0Q152</accession>
<evidence type="ECO:0000313" key="1">
    <source>
        <dbReference type="EMBL" id="CAH2006713.1"/>
    </source>
</evidence>
<dbReference type="AlphaFoldDB" id="A0A9P0Q152"/>
<protein>
    <submittedName>
        <fullName evidence="1">Uncharacterized protein</fullName>
    </submittedName>
</protein>